<sequence>MHPDHLAAALVLWDYHQLHHELIPADGILVFGSNDLRVAGHAAELFHRGLAPWILFSGARGRMTQDWAETEAEAIARVARDCGVPEEVIFIENRATNTGENIRYSRELLASREIVLSTAIVVQKPYMERRTIAALDVQWPEVVFRASSPALGFADYCAGALTPELVTSAMTGDFQRIIDYPALGFASAQEIPAEVMDAFRVLVAAGYTGQLR</sequence>
<dbReference type="Pfam" id="PF02698">
    <property type="entry name" value="DUF218"/>
    <property type="match status" value="1"/>
</dbReference>
<accession>A0ABT3GQN3</accession>
<feature type="domain" description="DUF218" evidence="1">
    <location>
        <begin position="26"/>
        <end position="138"/>
    </location>
</feature>
<dbReference type="PANTHER" id="PTHR30336">
    <property type="entry name" value="INNER MEMBRANE PROTEIN, PROBABLE PERMEASE"/>
    <property type="match status" value="1"/>
</dbReference>
<evidence type="ECO:0000313" key="3">
    <source>
        <dbReference type="Proteomes" id="UP001320876"/>
    </source>
</evidence>
<dbReference type="InterPro" id="IPR051599">
    <property type="entry name" value="Cell_Envelope_Assoc"/>
</dbReference>
<keyword evidence="3" id="KW-1185">Reference proteome</keyword>
<proteinExistence type="predicted"/>
<dbReference type="Proteomes" id="UP001320876">
    <property type="component" value="Unassembled WGS sequence"/>
</dbReference>
<protein>
    <submittedName>
        <fullName evidence="2">YdcF family protein</fullName>
    </submittedName>
</protein>
<dbReference type="RefSeq" id="WP_264489880.1">
    <property type="nucleotide sequence ID" value="NZ_JAPDDT010000017.1"/>
</dbReference>
<dbReference type="PANTHER" id="PTHR30336:SF20">
    <property type="entry name" value="DUF218 DOMAIN-CONTAINING PROTEIN"/>
    <property type="match status" value="1"/>
</dbReference>
<evidence type="ECO:0000313" key="2">
    <source>
        <dbReference type="EMBL" id="MCW1925773.1"/>
    </source>
</evidence>
<comment type="caution">
    <text evidence="2">The sequence shown here is derived from an EMBL/GenBank/DDBJ whole genome shotgun (WGS) entry which is preliminary data.</text>
</comment>
<dbReference type="InterPro" id="IPR003848">
    <property type="entry name" value="DUF218"/>
</dbReference>
<name>A0ABT3GQN3_9BACT</name>
<dbReference type="Gene3D" id="3.40.50.620">
    <property type="entry name" value="HUPs"/>
    <property type="match status" value="1"/>
</dbReference>
<evidence type="ECO:0000259" key="1">
    <source>
        <dbReference type="Pfam" id="PF02698"/>
    </source>
</evidence>
<gene>
    <name evidence="2" type="ORF">OKA05_24660</name>
</gene>
<reference evidence="2 3" key="1">
    <citation type="submission" date="2022-10" db="EMBL/GenBank/DDBJ databases">
        <title>Luteolibacter arcticus strain CCTCC AB 2014275, whole genome shotgun sequencing project.</title>
        <authorList>
            <person name="Zhao G."/>
            <person name="Shen L."/>
        </authorList>
    </citation>
    <scope>NUCLEOTIDE SEQUENCE [LARGE SCALE GENOMIC DNA]</scope>
    <source>
        <strain evidence="2 3">CCTCC AB 2014275</strain>
    </source>
</reference>
<dbReference type="CDD" id="cd06259">
    <property type="entry name" value="YdcF-like"/>
    <property type="match status" value="1"/>
</dbReference>
<organism evidence="2 3">
    <name type="scientific">Luteolibacter arcticus</name>
    <dbReference type="NCBI Taxonomy" id="1581411"/>
    <lineage>
        <taxon>Bacteria</taxon>
        <taxon>Pseudomonadati</taxon>
        <taxon>Verrucomicrobiota</taxon>
        <taxon>Verrucomicrobiia</taxon>
        <taxon>Verrucomicrobiales</taxon>
        <taxon>Verrucomicrobiaceae</taxon>
        <taxon>Luteolibacter</taxon>
    </lineage>
</organism>
<dbReference type="InterPro" id="IPR014729">
    <property type="entry name" value="Rossmann-like_a/b/a_fold"/>
</dbReference>
<dbReference type="EMBL" id="JAPDDT010000017">
    <property type="protein sequence ID" value="MCW1925773.1"/>
    <property type="molecule type" value="Genomic_DNA"/>
</dbReference>